<comment type="caution">
    <text evidence="1">The sequence shown here is derived from an EMBL/GenBank/DDBJ whole genome shotgun (WGS) entry which is preliminary data.</text>
</comment>
<keyword evidence="2" id="KW-1185">Reference proteome</keyword>
<evidence type="ECO:0000313" key="2">
    <source>
        <dbReference type="Proteomes" id="UP000289708"/>
    </source>
</evidence>
<sequence length="79" mass="9128">MSDRPPLSRQISALQAEILVRRKELDEEVRRGRVKDSQRTFILQSLEAAVDTLKWLQAIEPTLKQRLWNNDQAPAGGCW</sequence>
<dbReference type="OrthoDB" id="8256341at2"/>
<dbReference type="EMBL" id="RYFI01000002">
    <property type="protein sequence ID" value="RXF75040.1"/>
    <property type="molecule type" value="Genomic_DNA"/>
</dbReference>
<reference evidence="1 2" key="1">
    <citation type="submission" date="2018-12" db="EMBL/GenBank/DDBJ databases">
        <title>bacterium Hansschlegelia zhihuaiae S113.</title>
        <authorList>
            <person name="He J."/>
        </authorList>
    </citation>
    <scope>NUCLEOTIDE SEQUENCE [LARGE SCALE GENOMIC DNA]</scope>
    <source>
        <strain evidence="1 2">S 113</strain>
    </source>
</reference>
<evidence type="ECO:0000313" key="1">
    <source>
        <dbReference type="EMBL" id="RXF75040.1"/>
    </source>
</evidence>
<protein>
    <submittedName>
        <fullName evidence="1">Uncharacterized protein</fullName>
    </submittedName>
</protein>
<accession>A0A4Q0MMQ0</accession>
<proteinExistence type="predicted"/>
<dbReference type="AlphaFoldDB" id="A0A4Q0MMQ0"/>
<name>A0A4Q0MMQ0_9HYPH</name>
<organism evidence="1 2">
    <name type="scientific">Hansschlegelia zhihuaiae</name>
    <dbReference type="NCBI Taxonomy" id="405005"/>
    <lineage>
        <taxon>Bacteria</taxon>
        <taxon>Pseudomonadati</taxon>
        <taxon>Pseudomonadota</taxon>
        <taxon>Alphaproteobacteria</taxon>
        <taxon>Hyphomicrobiales</taxon>
        <taxon>Methylopilaceae</taxon>
        <taxon>Hansschlegelia</taxon>
    </lineage>
</organism>
<gene>
    <name evidence="1" type="ORF">EK403_03045</name>
</gene>
<dbReference type="RefSeq" id="WP_128776030.1">
    <property type="nucleotide sequence ID" value="NZ_RYFI01000002.1"/>
</dbReference>
<dbReference type="Proteomes" id="UP000289708">
    <property type="component" value="Unassembled WGS sequence"/>
</dbReference>